<comment type="subcellular location">
    <subcellularLocation>
        <location evidence="1">Membrane</location>
        <topology evidence="1">Multi-pass membrane protein</topology>
    </subcellularLocation>
</comment>
<accession>A0A6A6ZHD1</accession>
<feature type="domain" description="Rhodopsin" evidence="8">
    <location>
        <begin position="30"/>
        <end position="275"/>
    </location>
</feature>
<gene>
    <name evidence="9" type="ORF">CC86DRAFT_388023</name>
</gene>
<sequence>MWRISTITIDAYYGIGIFLTILTAMSIGMRLTMSMRQFKTLLMEDYTSIIGFVLVVASYVFNQDQYKSKLPSPYFLVSAYHRSCDVGLSKGLDLAYIVNISIAAPIMAAFSTWFSKTPVLLLYQRLFNVYTWVRYSCLFVLVALAIGLFGSLIAPLVHCHPREIPHTAQGVTRCSNAARDMAVISGTVSVAADLAIMLLPLRPIINLRLSTRKKVGVCIVFSSGLFGVVASLVSLVYRVHLHSSGDISGILTGMLLTFVESSIALMIGCAPGVRGFWNAYVLPSKIFISIRSSMSRLLSSRTSQTSSYSAQSERKDDDQGLDVNRLNHEKSVNK</sequence>
<evidence type="ECO:0000313" key="10">
    <source>
        <dbReference type="Proteomes" id="UP000799424"/>
    </source>
</evidence>
<evidence type="ECO:0000259" key="8">
    <source>
        <dbReference type="Pfam" id="PF20684"/>
    </source>
</evidence>
<organism evidence="9 10">
    <name type="scientific">Ophiobolus disseminans</name>
    <dbReference type="NCBI Taxonomy" id="1469910"/>
    <lineage>
        <taxon>Eukaryota</taxon>
        <taxon>Fungi</taxon>
        <taxon>Dikarya</taxon>
        <taxon>Ascomycota</taxon>
        <taxon>Pezizomycotina</taxon>
        <taxon>Dothideomycetes</taxon>
        <taxon>Pleosporomycetidae</taxon>
        <taxon>Pleosporales</taxon>
        <taxon>Pleosporineae</taxon>
        <taxon>Phaeosphaeriaceae</taxon>
        <taxon>Ophiobolus</taxon>
    </lineage>
</organism>
<evidence type="ECO:0000256" key="3">
    <source>
        <dbReference type="ARBA" id="ARBA00022989"/>
    </source>
</evidence>
<dbReference type="InterPro" id="IPR052337">
    <property type="entry name" value="SAT4-like"/>
</dbReference>
<proteinExistence type="inferred from homology"/>
<keyword evidence="2 7" id="KW-0812">Transmembrane</keyword>
<keyword evidence="3 7" id="KW-1133">Transmembrane helix</keyword>
<feature type="region of interest" description="Disordered" evidence="6">
    <location>
        <begin position="304"/>
        <end position="334"/>
    </location>
</feature>
<reference evidence="9" key="1">
    <citation type="journal article" date="2020" name="Stud. Mycol.">
        <title>101 Dothideomycetes genomes: a test case for predicting lifestyles and emergence of pathogens.</title>
        <authorList>
            <person name="Haridas S."/>
            <person name="Albert R."/>
            <person name="Binder M."/>
            <person name="Bloem J."/>
            <person name="Labutti K."/>
            <person name="Salamov A."/>
            <person name="Andreopoulos B."/>
            <person name="Baker S."/>
            <person name="Barry K."/>
            <person name="Bills G."/>
            <person name="Bluhm B."/>
            <person name="Cannon C."/>
            <person name="Castanera R."/>
            <person name="Culley D."/>
            <person name="Daum C."/>
            <person name="Ezra D."/>
            <person name="Gonzalez J."/>
            <person name="Henrissat B."/>
            <person name="Kuo A."/>
            <person name="Liang C."/>
            <person name="Lipzen A."/>
            <person name="Lutzoni F."/>
            <person name="Magnuson J."/>
            <person name="Mondo S."/>
            <person name="Nolan M."/>
            <person name="Ohm R."/>
            <person name="Pangilinan J."/>
            <person name="Park H.-J."/>
            <person name="Ramirez L."/>
            <person name="Alfaro M."/>
            <person name="Sun H."/>
            <person name="Tritt A."/>
            <person name="Yoshinaga Y."/>
            <person name="Zwiers L.-H."/>
            <person name="Turgeon B."/>
            <person name="Goodwin S."/>
            <person name="Spatafora J."/>
            <person name="Crous P."/>
            <person name="Grigoriev I."/>
        </authorList>
    </citation>
    <scope>NUCLEOTIDE SEQUENCE</scope>
    <source>
        <strain evidence="9">CBS 113818</strain>
    </source>
</reference>
<dbReference type="AlphaFoldDB" id="A0A6A6ZHD1"/>
<evidence type="ECO:0000256" key="4">
    <source>
        <dbReference type="ARBA" id="ARBA00023136"/>
    </source>
</evidence>
<evidence type="ECO:0000256" key="2">
    <source>
        <dbReference type="ARBA" id="ARBA00022692"/>
    </source>
</evidence>
<comment type="similarity">
    <text evidence="5">Belongs to the SAT4 family.</text>
</comment>
<dbReference type="Pfam" id="PF20684">
    <property type="entry name" value="Fung_rhodopsin"/>
    <property type="match status" value="1"/>
</dbReference>
<evidence type="ECO:0000256" key="1">
    <source>
        <dbReference type="ARBA" id="ARBA00004141"/>
    </source>
</evidence>
<dbReference type="Proteomes" id="UP000799424">
    <property type="component" value="Unassembled WGS sequence"/>
</dbReference>
<dbReference type="InterPro" id="IPR049326">
    <property type="entry name" value="Rhodopsin_dom_fungi"/>
</dbReference>
<protein>
    <recommendedName>
        <fullName evidence="8">Rhodopsin domain-containing protein</fullName>
    </recommendedName>
</protein>
<feature type="transmembrane region" description="Helical" evidence="7">
    <location>
        <begin position="12"/>
        <end position="29"/>
    </location>
</feature>
<feature type="compositionally biased region" description="Basic and acidic residues" evidence="6">
    <location>
        <begin position="325"/>
        <end position="334"/>
    </location>
</feature>
<feature type="transmembrane region" description="Helical" evidence="7">
    <location>
        <begin position="135"/>
        <end position="157"/>
    </location>
</feature>
<keyword evidence="10" id="KW-1185">Reference proteome</keyword>
<feature type="transmembrane region" description="Helical" evidence="7">
    <location>
        <begin position="217"/>
        <end position="237"/>
    </location>
</feature>
<evidence type="ECO:0000256" key="7">
    <source>
        <dbReference type="SAM" id="Phobius"/>
    </source>
</evidence>
<name>A0A6A6ZHD1_9PLEO</name>
<dbReference type="OrthoDB" id="444631at2759"/>
<feature type="transmembrane region" description="Helical" evidence="7">
    <location>
        <begin position="249"/>
        <end position="270"/>
    </location>
</feature>
<feature type="transmembrane region" description="Helical" evidence="7">
    <location>
        <begin position="182"/>
        <end position="205"/>
    </location>
</feature>
<dbReference type="PANTHER" id="PTHR33048:SF158">
    <property type="entry name" value="MEMBRANE PROTEIN PTH11-LIKE, PUTATIVE-RELATED"/>
    <property type="match status" value="1"/>
</dbReference>
<dbReference type="PANTHER" id="PTHR33048">
    <property type="entry name" value="PTH11-LIKE INTEGRAL MEMBRANE PROTEIN (AFU_ORTHOLOGUE AFUA_5G11245)"/>
    <property type="match status" value="1"/>
</dbReference>
<keyword evidence="4 7" id="KW-0472">Membrane</keyword>
<evidence type="ECO:0000256" key="5">
    <source>
        <dbReference type="ARBA" id="ARBA00038359"/>
    </source>
</evidence>
<dbReference type="GO" id="GO:0016020">
    <property type="term" value="C:membrane"/>
    <property type="evidence" value="ECO:0007669"/>
    <property type="project" value="UniProtKB-SubCell"/>
</dbReference>
<evidence type="ECO:0000313" key="9">
    <source>
        <dbReference type="EMBL" id="KAF2819617.1"/>
    </source>
</evidence>
<feature type="transmembrane region" description="Helical" evidence="7">
    <location>
        <begin position="94"/>
        <end position="114"/>
    </location>
</feature>
<evidence type="ECO:0000256" key="6">
    <source>
        <dbReference type="SAM" id="MobiDB-lite"/>
    </source>
</evidence>
<dbReference type="EMBL" id="MU006244">
    <property type="protein sequence ID" value="KAF2819617.1"/>
    <property type="molecule type" value="Genomic_DNA"/>
</dbReference>